<keyword evidence="3" id="KW-1185">Reference proteome</keyword>
<feature type="domain" description="Methyltransferase type 11" evidence="1">
    <location>
        <begin position="46"/>
        <end position="141"/>
    </location>
</feature>
<dbReference type="EMBL" id="JANCLU010000001">
    <property type="protein sequence ID" value="MCP8937068.1"/>
    <property type="molecule type" value="Genomic_DNA"/>
</dbReference>
<name>A0ABT1LA09_9HYPH</name>
<accession>A0ABT1LA09</accession>
<organism evidence="2 3">
    <name type="scientific">Alsobacter ponti</name>
    <dbReference type="NCBI Taxonomy" id="2962936"/>
    <lineage>
        <taxon>Bacteria</taxon>
        <taxon>Pseudomonadati</taxon>
        <taxon>Pseudomonadota</taxon>
        <taxon>Alphaproteobacteria</taxon>
        <taxon>Hyphomicrobiales</taxon>
        <taxon>Alsobacteraceae</taxon>
        <taxon>Alsobacter</taxon>
    </lineage>
</organism>
<dbReference type="CDD" id="cd02440">
    <property type="entry name" value="AdoMet_MTases"/>
    <property type="match status" value="1"/>
</dbReference>
<dbReference type="GO" id="GO:0008168">
    <property type="term" value="F:methyltransferase activity"/>
    <property type="evidence" value="ECO:0007669"/>
    <property type="project" value="UniProtKB-KW"/>
</dbReference>
<reference evidence="2 3" key="1">
    <citation type="submission" date="2022-07" db="EMBL/GenBank/DDBJ databases">
        <authorList>
            <person name="Li W.-J."/>
            <person name="Deng Q.-Q."/>
        </authorList>
    </citation>
    <scope>NUCLEOTIDE SEQUENCE [LARGE SCALE GENOMIC DNA]</scope>
    <source>
        <strain evidence="2 3">SYSU M60028</strain>
    </source>
</reference>
<dbReference type="Gene3D" id="3.40.50.150">
    <property type="entry name" value="Vaccinia Virus protein VP39"/>
    <property type="match status" value="1"/>
</dbReference>
<protein>
    <submittedName>
        <fullName evidence="2">Class I SAM-dependent methyltransferase</fullName>
    </submittedName>
</protein>
<evidence type="ECO:0000313" key="3">
    <source>
        <dbReference type="Proteomes" id="UP001205890"/>
    </source>
</evidence>
<evidence type="ECO:0000313" key="2">
    <source>
        <dbReference type="EMBL" id="MCP8937068.1"/>
    </source>
</evidence>
<comment type="caution">
    <text evidence="2">The sequence shown here is derived from an EMBL/GenBank/DDBJ whole genome shotgun (WGS) entry which is preliminary data.</text>
</comment>
<keyword evidence="2" id="KW-0808">Transferase</keyword>
<dbReference type="Proteomes" id="UP001205890">
    <property type="component" value="Unassembled WGS sequence"/>
</dbReference>
<dbReference type="SUPFAM" id="SSF53335">
    <property type="entry name" value="S-adenosyl-L-methionine-dependent methyltransferases"/>
    <property type="match status" value="1"/>
</dbReference>
<gene>
    <name evidence="2" type="ORF">NK718_00925</name>
</gene>
<evidence type="ECO:0000259" key="1">
    <source>
        <dbReference type="Pfam" id="PF08241"/>
    </source>
</evidence>
<dbReference type="InterPro" id="IPR029063">
    <property type="entry name" value="SAM-dependent_MTases_sf"/>
</dbReference>
<dbReference type="RefSeq" id="WP_254737637.1">
    <property type="nucleotide sequence ID" value="NZ_JANCLU010000001.1"/>
</dbReference>
<dbReference type="Pfam" id="PF08241">
    <property type="entry name" value="Methyltransf_11"/>
    <property type="match status" value="1"/>
</dbReference>
<keyword evidence="2" id="KW-0489">Methyltransferase</keyword>
<dbReference type="GO" id="GO:0032259">
    <property type="term" value="P:methylation"/>
    <property type="evidence" value="ECO:0007669"/>
    <property type="project" value="UniProtKB-KW"/>
</dbReference>
<proteinExistence type="predicted"/>
<sequence length="232" mass="25343">MAGTSWLDFWNGEHAIYVNARHKMLHDRMVARDVAALAPAGQPVALDFGCGEATEARTLSRRCATLYLSDAAPTVLARVRARYPGDPTIRVIDPAEVEALPDASLDFVVVNSLLQYLARPELIRWLAVFRAKLKPGGTLVLGDVIPPDVSPLTDAAALLRFGFEGGFFLAALGGLARTFFSDYRRLRGRLGLSTYDEADMLGILDDAGFAAERRHPNIGHNQARMTFVAHPL</sequence>
<dbReference type="InterPro" id="IPR013216">
    <property type="entry name" value="Methyltransf_11"/>
</dbReference>